<protein>
    <submittedName>
        <fullName evidence="2">Proteasome component (PCI) domain, eukaryotic translation initiation factor 3 subunit C</fullName>
    </submittedName>
</protein>
<comment type="caution">
    <text evidence="2">The sequence shown here is derived from an EMBL/GenBank/DDBJ whole genome shotgun (WGS) entry which is preliminary data.</text>
</comment>
<reference evidence="2" key="2">
    <citation type="submission" date="2020-06" db="EMBL/GenBank/DDBJ databases">
        <title>Helianthus annuus Genome sequencing and assembly Release 2.</title>
        <authorList>
            <person name="Gouzy J."/>
            <person name="Langlade N."/>
            <person name="Munos S."/>
        </authorList>
    </citation>
    <scope>NUCLEOTIDE SEQUENCE</scope>
    <source>
        <tissue evidence="2">Leaves</tissue>
    </source>
</reference>
<dbReference type="GO" id="GO:0000502">
    <property type="term" value="C:proteasome complex"/>
    <property type="evidence" value="ECO:0007669"/>
    <property type="project" value="UniProtKB-KW"/>
</dbReference>
<dbReference type="InterPro" id="IPR036388">
    <property type="entry name" value="WH-like_DNA-bd_sf"/>
</dbReference>
<dbReference type="SUPFAM" id="SSF46785">
    <property type="entry name" value="Winged helix' DNA-binding domain"/>
    <property type="match status" value="1"/>
</dbReference>
<dbReference type="Gene3D" id="1.10.10.10">
    <property type="entry name" value="Winged helix-like DNA-binding domain superfamily/Winged helix DNA-binding domain"/>
    <property type="match status" value="1"/>
</dbReference>
<dbReference type="GO" id="GO:0031369">
    <property type="term" value="F:translation initiation factor binding"/>
    <property type="evidence" value="ECO:0007669"/>
    <property type="project" value="InterPro"/>
</dbReference>
<accession>A0A9K3EM59</accession>
<dbReference type="InterPro" id="IPR027516">
    <property type="entry name" value="EIF3C"/>
</dbReference>
<proteinExistence type="predicted"/>
<dbReference type="PROSITE" id="PS50250">
    <property type="entry name" value="PCI"/>
    <property type="match status" value="1"/>
</dbReference>
<evidence type="ECO:0000313" key="3">
    <source>
        <dbReference type="Proteomes" id="UP000215914"/>
    </source>
</evidence>
<reference evidence="2" key="1">
    <citation type="journal article" date="2017" name="Nature">
        <title>The sunflower genome provides insights into oil metabolism, flowering and Asterid evolution.</title>
        <authorList>
            <person name="Badouin H."/>
            <person name="Gouzy J."/>
            <person name="Grassa C.J."/>
            <person name="Murat F."/>
            <person name="Staton S.E."/>
            <person name="Cottret L."/>
            <person name="Lelandais-Briere C."/>
            <person name="Owens G.L."/>
            <person name="Carrere S."/>
            <person name="Mayjonade B."/>
            <person name="Legrand L."/>
            <person name="Gill N."/>
            <person name="Kane N.C."/>
            <person name="Bowers J.E."/>
            <person name="Hubner S."/>
            <person name="Bellec A."/>
            <person name="Berard A."/>
            <person name="Berges H."/>
            <person name="Blanchet N."/>
            <person name="Boniface M.C."/>
            <person name="Brunel D."/>
            <person name="Catrice O."/>
            <person name="Chaidir N."/>
            <person name="Claudel C."/>
            <person name="Donnadieu C."/>
            <person name="Faraut T."/>
            <person name="Fievet G."/>
            <person name="Helmstetter N."/>
            <person name="King M."/>
            <person name="Knapp S.J."/>
            <person name="Lai Z."/>
            <person name="Le Paslier M.C."/>
            <person name="Lippi Y."/>
            <person name="Lorenzon L."/>
            <person name="Mandel J.R."/>
            <person name="Marage G."/>
            <person name="Marchand G."/>
            <person name="Marquand E."/>
            <person name="Bret-Mestries E."/>
            <person name="Morien E."/>
            <person name="Nambeesan S."/>
            <person name="Nguyen T."/>
            <person name="Pegot-Espagnet P."/>
            <person name="Pouilly N."/>
            <person name="Raftis F."/>
            <person name="Sallet E."/>
            <person name="Schiex T."/>
            <person name="Thomas J."/>
            <person name="Vandecasteele C."/>
            <person name="Vares D."/>
            <person name="Vear F."/>
            <person name="Vautrin S."/>
            <person name="Crespi M."/>
            <person name="Mangin B."/>
            <person name="Burke J.M."/>
            <person name="Salse J."/>
            <person name="Munos S."/>
            <person name="Vincourt P."/>
            <person name="Rieseberg L.H."/>
            <person name="Langlade N.B."/>
        </authorList>
    </citation>
    <scope>NUCLEOTIDE SEQUENCE</scope>
    <source>
        <tissue evidence="2">Leaves</tissue>
    </source>
</reference>
<dbReference type="Proteomes" id="UP000215914">
    <property type="component" value="Unassembled WGS sequence"/>
</dbReference>
<dbReference type="GO" id="GO:0003743">
    <property type="term" value="F:translation initiation factor activity"/>
    <property type="evidence" value="ECO:0007669"/>
    <property type="project" value="UniProtKB-KW"/>
</dbReference>
<organism evidence="2 3">
    <name type="scientific">Helianthus annuus</name>
    <name type="common">Common sunflower</name>
    <dbReference type="NCBI Taxonomy" id="4232"/>
    <lineage>
        <taxon>Eukaryota</taxon>
        <taxon>Viridiplantae</taxon>
        <taxon>Streptophyta</taxon>
        <taxon>Embryophyta</taxon>
        <taxon>Tracheophyta</taxon>
        <taxon>Spermatophyta</taxon>
        <taxon>Magnoliopsida</taxon>
        <taxon>eudicotyledons</taxon>
        <taxon>Gunneridae</taxon>
        <taxon>Pentapetalae</taxon>
        <taxon>asterids</taxon>
        <taxon>campanulids</taxon>
        <taxon>Asterales</taxon>
        <taxon>Asteraceae</taxon>
        <taxon>Asteroideae</taxon>
        <taxon>Heliantheae alliance</taxon>
        <taxon>Heliantheae</taxon>
        <taxon>Helianthus</taxon>
    </lineage>
</organism>
<dbReference type="PANTHER" id="PTHR13937:SF0">
    <property type="entry name" value="EUKARYOTIC TRANSLATION INITIATION FACTOR 3 SUBUNIT C-RELATED"/>
    <property type="match status" value="1"/>
</dbReference>
<keyword evidence="2" id="KW-0648">Protein biosynthesis</keyword>
<evidence type="ECO:0000259" key="1">
    <source>
        <dbReference type="PROSITE" id="PS50250"/>
    </source>
</evidence>
<dbReference type="Pfam" id="PF01399">
    <property type="entry name" value="PCI"/>
    <property type="match status" value="1"/>
</dbReference>
<name>A0A9K3EM59_HELAN</name>
<dbReference type="InterPro" id="IPR036390">
    <property type="entry name" value="WH_DNA-bd_sf"/>
</dbReference>
<dbReference type="SMART" id="SM00088">
    <property type="entry name" value="PINT"/>
    <property type="match status" value="1"/>
</dbReference>
<dbReference type="GO" id="GO:0003723">
    <property type="term" value="F:RNA binding"/>
    <property type="evidence" value="ECO:0007669"/>
    <property type="project" value="InterPro"/>
</dbReference>
<keyword evidence="3" id="KW-1185">Reference proteome</keyword>
<evidence type="ECO:0000313" key="2">
    <source>
        <dbReference type="EMBL" id="KAF5776371.1"/>
    </source>
</evidence>
<dbReference type="PANTHER" id="PTHR13937">
    <property type="entry name" value="EUKARYOTIC TRANSLATION INITATION FACTOR 3, SUBUNIT 8 EIF3S8 -RELATED"/>
    <property type="match status" value="1"/>
</dbReference>
<dbReference type="GO" id="GO:0005852">
    <property type="term" value="C:eukaryotic translation initiation factor 3 complex"/>
    <property type="evidence" value="ECO:0007669"/>
    <property type="project" value="InterPro"/>
</dbReference>
<keyword evidence="2" id="KW-0396">Initiation factor</keyword>
<dbReference type="Pfam" id="PF26569">
    <property type="entry name" value="EIF3CL_C"/>
    <property type="match status" value="1"/>
</dbReference>
<dbReference type="EMBL" id="MNCJ02000327">
    <property type="protein sequence ID" value="KAF5776371.1"/>
    <property type="molecule type" value="Genomic_DNA"/>
</dbReference>
<dbReference type="InterPro" id="IPR000717">
    <property type="entry name" value="PCI_dom"/>
</dbReference>
<gene>
    <name evidence="2" type="ORF">HanXRQr2_Chr12g0523531</name>
</gene>
<feature type="domain" description="PCI" evidence="1">
    <location>
        <begin position="1"/>
        <end position="103"/>
    </location>
</feature>
<sequence>MFRTPMEKFLGPPLNSLNVWKLLKNHESVQEMLKNKIKEAALQTHLLTYSSSYKTLKLEQLSKMFDLPESQTHGIVSKMMLNDEIHASWDQCTRCIVFHEVEHSRSQALAFQLTDKLLALAESNERATKARLCDGSNRMVSLNRVTSF</sequence>
<dbReference type="InterPro" id="IPR058999">
    <property type="entry name" value="EIF3CL_C"/>
</dbReference>
<dbReference type="Gramene" id="mRNA:HanXRQr2_Chr12g0523531">
    <property type="protein sequence ID" value="CDS:HanXRQr2_Chr12g0523531.1"/>
    <property type="gene ID" value="HanXRQr2_Chr12g0523531"/>
</dbReference>
<keyword evidence="2" id="KW-0647">Proteasome</keyword>
<dbReference type="AlphaFoldDB" id="A0A9K3EM59"/>